<reference evidence="2" key="1">
    <citation type="journal article" date="2014" name="Int. J. Syst. Evol. Microbiol.">
        <title>Complete genome sequence of Corynebacterium casei LMG S-19264T (=DSM 44701T), isolated from a smear-ripened cheese.</title>
        <authorList>
            <consortium name="US DOE Joint Genome Institute (JGI-PGF)"/>
            <person name="Walter F."/>
            <person name="Albersmeier A."/>
            <person name="Kalinowski J."/>
            <person name="Ruckert C."/>
        </authorList>
    </citation>
    <scope>NUCLEOTIDE SEQUENCE</scope>
    <source>
        <strain evidence="2">JCM 31311</strain>
    </source>
</reference>
<organism evidence="2 3">
    <name type="scientific">Deinococcus ruber</name>
    <dbReference type="NCBI Taxonomy" id="1848197"/>
    <lineage>
        <taxon>Bacteria</taxon>
        <taxon>Thermotogati</taxon>
        <taxon>Deinococcota</taxon>
        <taxon>Deinococci</taxon>
        <taxon>Deinococcales</taxon>
        <taxon>Deinococcaceae</taxon>
        <taxon>Deinococcus</taxon>
    </lineage>
</organism>
<sequence>MTPEQLKRIHAFWAEAYGFDATALDHPGFSLVTLEGLASPPRLVVLRTDRAAVVFVPPFLASRLRASLAPFEGQVVTASDVQAALGDVPTTPGNADFILYHDDTRSPAQDDPRIRRLQQEDASSLDDLNAAVSDLERDLGNVSMEHDVVLGYFEAGRLLGAASLIIEDDVADVGVLTHPEARGRSVGRALVGALAAEGTRHGWLVQYTTMERNVGSVKIAQATGFVPFAVEEALRVTESQ</sequence>
<name>A0A918FJB9_9DEIO</name>
<evidence type="ECO:0000313" key="3">
    <source>
        <dbReference type="Proteomes" id="UP000603865"/>
    </source>
</evidence>
<feature type="domain" description="N-acetyltransferase" evidence="1">
    <location>
        <begin position="112"/>
        <end position="237"/>
    </location>
</feature>
<dbReference type="PROSITE" id="PS51186">
    <property type="entry name" value="GNAT"/>
    <property type="match status" value="1"/>
</dbReference>
<dbReference type="SUPFAM" id="SSF55729">
    <property type="entry name" value="Acyl-CoA N-acyltransferases (Nat)"/>
    <property type="match status" value="1"/>
</dbReference>
<dbReference type="Pfam" id="PF00583">
    <property type="entry name" value="Acetyltransf_1"/>
    <property type="match status" value="1"/>
</dbReference>
<dbReference type="CDD" id="cd04301">
    <property type="entry name" value="NAT_SF"/>
    <property type="match status" value="1"/>
</dbReference>
<dbReference type="InterPro" id="IPR000182">
    <property type="entry name" value="GNAT_dom"/>
</dbReference>
<dbReference type="GO" id="GO:0016747">
    <property type="term" value="F:acyltransferase activity, transferring groups other than amino-acyl groups"/>
    <property type="evidence" value="ECO:0007669"/>
    <property type="project" value="InterPro"/>
</dbReference>
<reference evidence="2" key="2">
    <citation type="submission" date="2020-09" db="EMBL/GenBank/DDBJ databases">
        <authorList>
            <person name="Sun Q."/>
            <person name="Ohkuma M."/>
        </authorList>
    </citation>
    <scope>NUCLEOTIDE SEQUENCE</scope>
    <source>
        <strain evidence="2">JCM 31311</strain>
    </source>
</reference>
<keyword evidence="3" id="KW-1185">Reference proteome</keyword>
<proteinExistence type="predicted"/>
<dbReference type="EMBL" id="BMQL01000132">
    <property type="protein sequence ID" value="GGR41854.1"/>
    <property type="molecule type" value="Genomic_DNA"/>
</dbReference>
<gene>
    <name evidence="2" type="ORF">GCM10008957_56940</name>
</gene>
<protein>
    <recommendedName>
        <fullName evidence="1">N-acetyltransferase domain-containing protein</fullName>
    </recommendedName>
</protein>
<dbReference type="AlphaFoldDB" id="A0A918FJB9"/>
<evidence type="ECO:0000259" key="1">
    <source>
        <dbReference type="PROSITE" id="PS51186"/>
    </source>
</evidence>
<dbReference type="RefSeq" id="WP_189093920.1">
    <property type="nucleotide sequence ID" value="NZ_BMQL01000132.1"/>
</dbReference>
<accession>A0A918FJB9</accession>
<dbReference type="Gene3D" id="3.40.630.30">
    <property type="match status" value="1"/>
</dbReference>
<dbReference type="Proteomes" id="UP000603865">
    <property type="component" value="Unassembled WGS sequence"/>
</dbReference>
<evidence type="ECO:0000313" key="2">
    <source>
        <dbReference type="EMBL" id="GGR41854.1"/>
    </source>
</evidence>
<dbReference type="InterPro" id="IPR016181">
    <property type="entry name" value="Acyl_CoA_acyltransferase"/>
</dbReference>
<comment type="caution">
    <text evidence="2">The sequence shown here is derived from an EMBL/GenBank/DDBJ whole genome shotgun (WGS) entry which is preliminary data.</text>
</comment>